<comment type="similarity">
    <text evidence="2 8">Belongs to the catalase family.</text>
</comment>
<keyword evidence="10" id="KW-0812">Transmembrane</keyword>
<keyword evidence="6 8" id="KW-0560">Oxidoreductase</keyword>
<dbReference type="SUPFAM" id="SSF56634">
    <property type="entry name" value="Heme-dependent catalase-like"/>
    <property type="match status" value="1"/>
</dbReference>
<dbReference type="Pfam" id="PF00199">
    <property type="entry name" value="Catalase"/>
    <property type="match status" value="1"/>
</dbReference>
<evidence type="ECO:0000313" key="13">
    <source>
        <dbReference type="Proteomes" id="UP000706525"/>
    </source>
</evidence>
<evidence type="ECO:0000256" key="1">
    <source>
        <dbReference type="ARBA" id="ARBA00002974"/>
    </source>
</evidence>
<dbReference type="PANTHER" id="PTHR11465">
    <property type="entry name" value="CATALASE"/>
    <property type="match status" value="1"/>
</dbReference>
<dbReference type="EMBL" id="CAJZAG010000009">
    <property type="protein sequence ID" value="CAG9179943.1"/>
    <property type="molecule type" value="Genomic_DNA"/>
</dbReference>
<comment type="caution">
    <text evidence="12">The sequence shown here is derived from an EMBL/GenBank/DDBJ whole genome shotgun (WGS) entry which is preliminary data.</text>
</comment>
<dbReference type="CDD" id="cd08153">
    <property type="entry name" value="srpA_like"/>
    <property type="match status" value="1"/>
</dbReference>
<evidence type="ECO:0000256" key="2">
    <source>
        <dbReference type="ARBA" id="ARBA00005329"/>
    </source>
</evidence>
<keyword evidence="4 8" id="KW-0349">Heme</keyword>
<dbReference type="InterPro" id="IPR011614">
    <property type="entry name" value="Catalase_core"/>
</dbReference>
<name>A0ABM8XIG2_9BURK</name>
<keyword evidence="10" id="KW-0472">Membrane</keyword>
<comment type="function">
    <text evidence="1">Decomposes hydrogen peroxide into water and oxygen; serves to protect cells from the toxic effects of hydrogen peroxide.</text>
</comment>
<feature type="domain" description="Catalase core" evidence="11">
    <location>
        <begin position="31"/>
        <end position="363"/>
    </location>
</feature>
<keyword evidence="3 8" id="KW-0575">Peroxidase</keyword>
<keyword evidence="13" id="KW-1185">Reference proteome</keyword>
<evidence type="ECO:0000256" key="5">
    <source>
        <dbReference type="ARBA" id="ARBA00022723"/>
    </source>
</evidence>
<dbReference type="PIRSF" id="PIRSF000296">
    <property type="entry name" value="SrpA"/>
    <property type="match status" value="1"/>
</dbReference>
<dbReference type="PROSITE" id="PS51402">
    <property type="entry name" value="CATALASE_3"/>
    <property type="match status" value="1"/>
</dbReference>
<evidence type="ECO:0000256" key="7">
    <source>
        <dbReference type="ARBA" id="ARBA00023004"/>
    </source>
</evidence>
<dbReference type="Proteomes" id="UP000706525">
    <property type="component" value="Unassembled WGS sequence"/>
</dbReference>
<dbReference type="RefSeq" id="WP_223992184.1">
    <property type="nucleotide sequence ID" value="NZ_CAJZAG010000009.1"/>
</dbReference>
<evidence type="ECO:0000256" key="6">
    <source>
        <dbReference type="ARBA" id="ARBA00023002"/>
    </source>
</evidence>
<evidence type="ECO:0000256" key="3">
    <source>
        <dbReference type="ARBA" id="ARBA00022559"/>
    </source>
</evidence>
<keyword evidence="5 8" id="KW-0479">Metal-binding</keyword>
<organism evidence="12 13">
    <name type="scientific">Cupriavidus pampae</name>
    <dbReference type="NCBI Taxonomy" id="659251"/>
    <lineage>
        <taxon>Bacteria</taxon>
        <taxon>Pseudomonadati</taxon>
        <taxon>Pseudomonadota</taxon>
        <taxon>Betaproteobacteria</taxon>
        <taxon>Burkholderiales</taxon>
        <taxon>Burkholderiaceae</taxon>
        <taxon>Cupriavidus</taxon>
    </lineage>
</organism>
<reference evidence="12 13" key="1">
    <citation type="submission" date="2021-08" db="EMBL/GenBank/DDBJ databases">
        <authorList>
            <person name="Peeters C."/>
        </authorList>
    </citation>
    <scope>NUCLEOTIDE SEQUENCE [LARGE SCALE GENOMIC DNA]</scope>
    <source>
        <strain evidence="12 13">LMG 32289</strain>
    </source>
</reference>
<dbReference type="Gene3D" id="1.20.1280.120">
    <property type="match status" value="1"/>
</dbReference>
<feature type="transmembrane region" description="Helical" evidence="10">
    <location>
        <begin position="20"/>
        <end position="45"/>
    </location>
</feature>
<sequence length="370" mass="39521">MDQDKRNPAERPPSLGPAALAIRFGVIGLATLCLAGAFAYTAGWLTPERLSPHRVVDGFEATSGKHVGFRRNHAKGVCATGWFDATGDGTHFSRADLLKTGHYPVVGRFAFAGGLPYVPDGPTLVRSLALQIKPNGGGEWRMAMIDIPVFPFANADAFYAQMMTRVPDPKTGKPDPEKMKAFVGAHPEFLTAAGIVAKRQQSSGFANTTYNGLNTFLFVDREGASAPVRWSVVPEQAFAPVGPQQADKNYLLDALIADAATPLKWKVIVTIGNQDDPVRPDLPWPEGRKQVDIGTITLDKLASEDNAGARCTDITFDPTVLPAGISVSADGIPAARSAAYARSFLLREHERSAKPPSAVTETEVNAGGKS</sequence>
<dbReference type="Gene3D" id="2.40.180.10">
    <property type="entry name" value="Catalase core domain"/>
    <property type="match status" value="1"/>
</dbReference>
<dbReference type="EC" id="1.11.1.-" evidence="8"/>
<dbReference type="InterPro" id="IPR024168">
    <property type="entry name" value="Catalase_SrpA-type_pred"/>
</dbReference>
<dbReference type="PANTHER" id="PTHR11465:SF9">
    <property type="entry name" value="CATALASE"/>
    <property type="match status" value="1"/>
</dbReference>
<evidence type="ECO:0000256" key="10">
    <source>
        <dbReference type="SAM" id="Phobius"/>
    </source>
</evidence>
<comment type="function">
    <text evidence="8">Has an organic peroxide-dependent peroxidase activity.</text>
</comment>
<evidence type="ECO:0000259" key="11">
    <source>
        <dbReference type="SMART" id="SM01060"/>
    </source>
</evidence>
<evidence type="ECO:0000256" key="4">
    <source>
        <dbReference type="ARBA" id="ARBA00022617"/>
    </source>
</evidence>
<comment type="cofactor">
    <cofactor evidence="8">
        <name>heme</name>
        <dbReference type="ChEBI" id="CHEBI:30413"/>
    </cofactor>
</comment>
<feature type="region of interest" description="Disordered" evidence="9">
    <location>
        <begin position="350"/>
        <end position="370"/>
    </location>
</feature>
<dbReference type="GO" id="GO:0004601">
    <property type="term" value="F:peroxidase activity"/>
    <property type="evidence" value="ECO:0007669"/>
    <property type="project" value="UniProtKB-KW"/>
</dbReference>
<dbReference type="InterPro" id="IPR018028">
    <property type="entry name" value="Catalase"/>
</dbReference>
<keyword evidence="10" id="KW-1133">Transmembrane helix</keyword>
<keyword evidence="7 8" id="KW-0408">Iron</keyword>
<evidence type="ECO:0000256" key="9">
    <source>
        <dbReference type="SAM" id="MobiDB-lite"/>
    </source>
</evidence>
<accession>A0ABM8XIG2</accession>
<proteinExistence type="inferred from homology"/>
<gene>
    <name evidence="12" type="primary">srpA_1</name>
    <name evidence="12" type="ORF">LMG32289_04452</name>
</gene>
<dbReference type="SMART" id="SM01060">
    <property type="entry name" value="Catalase"/>
    <property type="match status" value="1"/>
</dbReference>
<dbReference type="InterPro" id="IPR020835">
    <property type="entry name" value="Catalase_sf"/>
</dbReference>
<evidence type="ECO:0000256" key="8">
    <source>
        <dbReference type="PIRNR" id="PIRNR000296"/>
    </source>
</evidence>
<protein>
    <recommendedName>
        <fullName evidence="8">Catalase-related peroxidase</fullName>
        <ecNumber evidence="8">1.11.1.-</ecNumber>
    </recommendedName>
</protein>
<evidence type="ECO:0000313" key="12">
    <source>
        <dbReference type="EMBL" id="CAG9179943.1"/>
    </source>
</evidence>